<sequence length="285" mass="33046">MTVQFLGPHLYQSVIFHISLSRNRTYIDRSSSYSLSRGRTYIDRPSPCHDSSVSGTAPISIGHFPCQFESGPHLYRSVIRHVGLSRGRTYIDRPSSYQFSLSWDCTYIDRSLSCQLESGAAPISIGHLIFMLVQFLGPHLYRSVIIVRIYPKAKQTFEKKEDQKRNVEKMGSLGEILTHPGDIYLLLKLKMADCHVKKQLPPEPRWVFCYTLLHKASRDFSLVVQQLNTRFYNAIYIYIYFIWSFKHPTLLRMIRVFPTKVKAPILIAFYRHICDCGWHFACGVN</sequence>
<dbReference type="AlphaFoldDB" id="A5BZ12"/>
<gene>
    <name evidence="1" type="ORF">VITISV_030715</name>
</gene>
<dbReference type="ExpressionAtlas" id="A5BZ12">
    <property type="expression patterns" value="baseline and differential"/>
</dbReference>
<dbReference type="GO" id="GO:0045338">
    <property type="term" value="P:farnesyl diphosphate metabolic process"/>
    <property type="evidence" value="ECO:0007669"/>
    <property type="project" value="InterPro"/>
</dbReference>
<accession>A5BZ12</accession>
<proteinExistence type="predicted"/>
<reference evidence="1" key="1">
    <citation type="journal article" date="2007" name="PLoS ONE">
        <title>The first genome sequence of an elite grapevine cultivar (Pinot noir Vitis vinifera L.): coping with a highly heterozygous genome.</title>
        <authorList>
            <person name="Velasco R."/>
            <person name="Zharkikh A."/>
            <person name="Troggio M."/>
            <person name="Cartwright D.A."/>
            <person name="Cestaro A."/>
            <person name="Pruss D."/>
            <person name="Pindo M."/>
            <person name="FitzGerald L.M."/>
            <person name="Vezzulli S."/>
            <person name="Reid J."/>
            <person name="Malacarne G."/>
            <person name="Iliev D."/>
            <person name="Coppola G."/>
            <person name="Wardell B."/>
            <person name="Micheletti D."/>
            <person name="Macalma T."/>
            <person name="Facci M."/>
            <person name="Mitchell J.T."/>
            <person name="Perazzolli M."/>
            <person name="Eldredge G."/>
            <person name="Gatto P."/>
            <person name="Oyzerski R."/>
            <person name="Moretto M."/>
            <person name="Gutin N."/>
            <person name="Stefanini M."/>
            <person name="Chen Y."/>
            <person name="Segala C."/>
            <person name="Davenport C."/>
            <person name="Dematte L."/>
            <person name="Mraz A."/>
            <person name="Battilana J."/>
            <person name="Stormo K."/>
            <person name="Costa F."/>
            <person name="Tao Q."/>
            <person name="Si-Ammour A."/>
            <person name="Harkins T."/>
            <person name="Lackey A."/>
            <person name="Perbost C."/>
            <person name="Taillon B."/>
            <person name="Stella A."/>
            <person name="Solovyev V."/>
            <person name="Fawcett J.A."/>
            <person name="Sterck L."/>
            <person name="Vandepoele K."/>
            <person name="Grando S.M."/>
            <person name="Toppo S."/>
            <person name="Moser C."/>
            <person name="Lanchbury J."/>
            <person name="Bogden R."/>
            <person name="Skolnick M."/>
            <person name="Sgaramella V."/>
            <person name="Bhatnagar S.K."/>
            <person name="Fontana P."/>
            <person name="Gutin A."/>
            <person name="Van de Peer Y."/>
            <person name="Salamini F."/>
            <person name="Viola R."/>
        </authorList>
    </citation>
    <scope>NUCLEOTIDE SEQUENCE</scope>
</reference>
<protein>
    <submittedName>
        <fullName evidence="1">Uncharacterized protein</fullName>
    </submittedName>
</protein>
<dbReference type="PANTHER" id="PTHR11626:SF2">
    <property type="entry name" value="SQUALENE SYNTHASE"/>
    <property type="match status" value="1"/>
</dbReference>
<dbReference type="InterPro" id="IPR044844">
    <property type="entry name" value="Trans_IPPS_euk-type"/>
</dbReference>
<name>A5BZ12_VITVI</name>
<dbReference type="GO" id="GO:0051996">
    <property type="term" value="F:squalene synthase [NAD(P)H] activity"/>
    <property type="evidence" value="ECO:0007669"/>
    <property type="project" value="InterPro"/>
</dbReference>
<dbReference type="EMBL" id="AM476363">
    <property type="protein sequence ID" value="CAN64028.1"/>
    <property type="molecule type" value="Genomic_DNA"/>
</dbReference>
<evidence type="ECO:0000313" key="1">
    <source>
        <dbReference type="EMBL" id="CAN64028.1"/>
    </source>
</evidence>
<dbReference type="PANTHER" id="PTHR11626">
    <property type="entry name" value="FARNESYL-DIPHOSPHATE FARNESYLTRANSFERASE"/>
    <property type="match status" value="1"/>
</dbReference>
<organism evidence="1">
    <name type="scientific">Vitis vinifera</name>
    <name type="common">Grape</name>
    <dbReference type="NCBI Taxonomy" id="29760"/>
    <lineage>
        <taxon>Eukaryota</taxon>
        <taxon>Viridiplantae</taxon>
        <taxon>Streptophyta</taxon>
        <taxon>Embryophyta</taxon>
        <taxon>Tracheophyta</taxon>
        <taxon>Spermatophyta</taxon>
        <taxon>Magnoliopsida</taxon>
        <taxon>eudicotyledons</taxon>
        <taxon>Gunneridae</taxon>
        <taxon>Pentapetalae</taxon>
        <taxon>rosids</taxon>
        <taxon>Vitales</taxon>
        <taxon>Vitaceae</taxon>
        <taxon>Viteae</taxon>
        <taxon>Vitis</taxon>
    </lineage>
</organism>